<keyword evidence="5" id="KW-0175">Coiled coil</keyword>
<dbReference type="EMBL" id="CP126217">
    <property type="protein sequence ID" value="WIA19072.1"/>
    <property type="molecule type" value="Genomic_DNA"/>
</dbReference>
<evidence type="ECO:0000256" key="1">
    <source>
        <dbReference type="ARBA" id="ARBA00004123"/>
    </source>
</evidence>
<feature type="compositionally biased region" description="Acidic residues" evidence="6">
    <location>
        <begin position="55"/>
        <end position="67"/>
    </location>
</feature>
<evidence type="ECO:0000256" key="4">
    <source>
        <dbReference type="ARBA" id="ARBA00023242"/>
    </source>
</evidence>
<dbReference type="Gene3D" id="3.90.70.200">
    <property type="entry name" value="Plus-3 domain"/>
    <property type="match status" value="1"/>
</dbReference>
<keyword evidence="4" id="KW-0539">Nucleus</keyword>
<reference evidence="8 9" key="1">
    <citation type="submission" date="2023-05" db="EMBL/GenBank/DDBJ databases">
        <title>A 100% complete, gapless, phased diploid assembly of the Scenedesmus obliquus UTEX 3031 genome.</title>
        <authorList>
            <person name="Biondi T.C."/>
            <person name="Hanschen E.R."/>
            <person name="Kwon T."/>
            <person name="Eng W."/>
            <person name="Kruse C.P.S."/>
            <person name="Koehler S.I."/>
            <person name="Kunde Y."/>
            <person name="Gleasner C.D."/>
            <person name="You Mak K.T."/>
            <person name="Polle J."/>
            <person name="Hovde B.T."/>
            <person name="Starkenburg S.R."/>
        </authorList>
    </citation>
    <scope>NUCLEOTIDE SEQUENCE [LARGE SCALE GENOMIC DNA]</scope>
    <source>
        <strain evidence="8 9">DOE0152z</strain>
    </source>
</reference>
<evidence type="ECO:0000259" key="7">
    <source>
        <dbReference type="PROSITE" id="PS51360"/>
    </source>
</evidence>
<dbReference type="SMART" id="SM00719">
    <property type="entry name" value="Plus3"/>
    <property type="match status" value="1"/>
</dbReference>
<keyword evidence="3" id="KW-0804">Transcription</keyword>
<accession>A0ABY8UC79</accession>
<feature type="compositionally biased region" description="Basic and acidic residues" evidence="6">
    <location>
        <begin position="68"/>
        <end position="79"/>
    </location>
</feature>
<evidence type="ECO:0000313" key="9">
    <source>
        <dbReference type="Proteomes" id="UP001244341"/>
    </source>
</evidence>
<name>A0ABY8UC79_TETOB</name>
<feature type="region of interest" description="Disordered" evidence="6">
    <location>
        <begin position="96"/>
        <end position="239"/>
    </location>
</feature>
<gene>
    <name evidence="8" type="ORF">OEZ85_003727</name>
</gene>
<dbReference type="InterPro" id="IPR036128">
    <property type="entry name" value="Plus3-like_sf"/>
</dbReference>
<keyword evidence="2" id="KW-0805">Transcription regulation</keyword>
<evidence type="ECO:0000256" key="2">
    <source>
        <dbReference type="ARBA" id="ARBA00023015"/>
    </source>
</evidence>
<keyword evidence="9" id="KW-1185">Reference proteome</keyword>
<evidence type="ECO:0000256" key="3">
    <source>
        <dbReference type="ARBA" id="ARBA00023163"/>
    </source>
</evidence>
<comment type="subcellular location">
    <subcellularLocation>
        <location evidence="1">Nucleus</location>
    </subcellularLocation>
</comment>
<evidence type="ECO:0000256" key="5">
    <source>
        <dbReference type="SAM" id="Coils"/>
    </source>
</evidence>
<feature type="compositionally biased region" description="Acidic residues" evidence="6">
    <location>
        <begin position="167"/>
        <end position="208"/>
    </location>
</feature>
<sequence length="640" mass="72040">MDEDFDDEELLLVTGRGSKAAGKKRNRKADDSEDEEERPARQQKPAPKRRAAAADSDDSESDDDGMDAEERAKLEGMNELEREMYLFEREEILQRQRERQQVLTQVRKEAEQVEVRASSRRPRTQTGTDSAIGRIAAAHAQREERQKKKQQEEEKAERSRKKRQQQDEEDEEQEEEEEAEESDASLEAEDSDELQELEAEEEEEEEEAAAAADRAAGQLGTRTEVYDEGAGSYEESEERATLDEVLSITLRRSDLEAWHGEPFFEEDVKGCLLRIVNSAEQARTGQPSYLLARISDIVTRNSYTFPAGSKASRTRKWLHMDDLSGGSVFRHQMSMVSNSAVTQAEYDKALAKAQRGHSKFITKGDVQQAQERLQHARNFKYNAVLVKQLLDRKRAAGKGTGTVAERRARLTHELNIARQEGKPEDVVMRLQDELERLEQQERQRTQQADAAIQAARAEKEGSGMGAAAAAAAAGGAKLTTEMALAVINMRNRDKNVLKIFQGVGPSSGIKKEGKEGNDVFSRRHTQSKVYWQTSKEKQEAAKAAAAEGGMQRQGSVDVTLLQGKQKTMAPSELIKVLDLKIDLDRLPPPGQVASALLPKRLLGLRWLQSVEKRQQDMAGRSLLTLDDWKRKMAYTQQMME</sequence>
<dbReference type="PROSITE" id="PS51360">
    <property type="entry name" value="PLUS3"/>
    <property type="match status" value="1"/>
</dbReference>
<feature type="domain" description="Plus3" evidence="7">
    <location>
        <begin position="239"/>
        <end position="378"/>
    </location>
</feature>
<dbReference type="InterPro" id="IPR004343">
    <property type="entry name" value="Plus-3_dom"/>
</dbReference>
<dbReference type="Pfam" id="PF03126">
    <property type="entry name" value="Plus-3"/>
    <property type="match status" value="1"/>
</dbReference>
<evidence type="ECO:0000313" key="8">
    <source>
        <dbReference type="EMBL" id="WIA19072.1"/>
    </source>
</evidence>
<protein>
    <recommendedName>
        <fullName evidence="7">Plus3 domain-containing protein</fullName>
    </recommendedName>
</protein>
<feature type="compositionally biased region" description="Basic and acidic residues" evidence="6">
    <location>
        <begin position="96"/>
        <end position="114"/>
    </location>
</feature>
<evidence type="ECO:0000256" key="6">
    <source>
        <dbReference type="SAM" id="MobiDB-lite"/>
    </source>
</evidence>
<dbReference type="SUPFAM" id="SSF159042">
    <property type="entry name" value="Plus3-like"/>
    <property type="match status" value="1"/>
</dbReference>
<dbReference type="PANTHER" id="PTHR13115:SF8">
    <property type="entry name" value="RNA POLYMERASE-ASSOCIATED PROTEIN RTF1 HOMOLOG"/>
    <property type="match status" value="1"/>
</dbReference>
<feature type="compositionally biased region" description="Basic and acidic residues" evidence="6">
    <location>
        <begin position="140"/>
        <end position="157"/>
    </location>
</feature>
<dbReference type="Proteomes" id="UP001244341">
    <property type="component" value="Chromosome 10b"/>
</dbReference>
<organism evidence="8 9">
    <name type="scientific">Tetradesmus obliquus</name>
    <name type="common">Green alga</name>
    <name type="synonym">Acutodesmus obliquus</name>
    <dbReference type="NCBI Taxonomy" id="3088"/>
    <lineage>
        <taxon>Eukaryota</taxon>
        <taxon>Viridiplantae</taxon>
        <taxon>Chlorophyta</taxon>
        <taxon>core chlorophytes</taxon>
        <taxon>Chlorophyceae</taxon>
        <taxon>CS clade</taxon>
        <taxon>Sphaeropleales</taxon>
        <taxon>Scenedesmaceae</taxon>
        <taxon>Tetradesmus</taxon>
    </lineage>
</organism>
<proteinExistence type="predicted"/>
<dbReference type="PANTHER" id="PTHR13115">
    <property type="entry name" value="RNA POLYMERASE-ASSOCIATED PROTEIN RTF1 HOMOLOG"/>
    <property type="match status" value="1"/>
</dbReference>
<feature type="compositionally biased region" description="Acidic residues" evidence="6">
    <location>
        <begin position="1"/>
        <end position="10"/>
    </location>
</feature>
<feature type="coiled-coil region" evidence="5">
    <location>
        <begin position="427"/>
        <end position="454"/>
    </location>
</feature>
<feature type="region of interest" description="Disordered" evidence="6">
    <location>
        <begin position="1"/>
        <end position="79"/>
    </location>
</feature>